<proteinExistence type="predicted"/>
<dbReference type="InterPro" id="IPR013022">
    <property type="entry name" value="Xyl_isomerase-like_TIM-brl"/>
</dbReference>
<dbReference type="InterPro" id="IPR050312">
    <property type="entry name" value="IolE/XylAMocC-like"/>
</dbReference>
<name>A0A9D9DZW4_9SPIO</name>
<feature type="domain" description="Xylose isomerase-like TIM barrel" evidence="1">
    <location>
        <begin position="24"/>
        <end position="258"/>
    </location>
</feature>
<keyword evidence="2" id="KW-0413">Isomerase</keyword>
<dbReference type="Gene3D" id="3.20.20.150">
    <property type="entry name" value="Divalent-metal-dependent TIM barrel enzymes"/>
    <property type="match status" value="1"/>
</dbReference>
<protein>
    <submittedName>
        <fullName evidence="2">Sugar phosphate isomerase/epimerase</fullName>
    </submittedName>
</protein>
<gene>
    <name evidence="2" type="ORF">IAA97_08165</name>
</gene>
<dbReference type="PANTHER" id="PTHR12110">
    <property type="entry name" value="HYDROXYPYRUVATE ISOMERASE"/>
    <property type="match status" value="1"/>
</dbReference>
<dbReference type="GO" id="GO:0016853">
    <property type="term" value="F:isomerase activity"/>
    <property type="evidence" value="ECO:0007669"/>
    <property type="project" value="UniProtKB-KW"/>
</dbReference>
<evidence type="ECO:0000259" key="1">
    <source>
        <dbReference type="Pfam" id="PF01261"/>
    </source>
</evidence>
<evidence type="ECO:0000313" key="3">
    <source>
        <dbReference type="Proteomes" id="UP000823615"/>
    </source>
</evidence>
<reference evidence="2" key="1">
    <citation type="submission" date="2020-10" db="EMBL/GenBank/DDBJ databases">
        <authorList>
            <person name="Gilroy R."/>
        </authorList>
    </citation>
    <scope>NUCLEOTIDE SEQUENCE</scope>
    <source>
        <strain evidence="2">7293</strain>
    </source>
</reference>
<dbReference type="EMBL" id="JADIMT010000094">
    <property type="protein sequence ID" value="MBO8436937.1"/>
    <property type="molecule type" value="Genomic_DNA"/>
</dbReference>
<dbReference type="AlphaFoldDB" id="A0A9D9DZW4"/>
<sequence>MRRTIIANSNCYHGYSVYDALNGIAEAGFRNVELTCTRGWTEHIVPSMPFSELLRIKDALFDLSLSVPAVSGHSNLMDPERLSDFRDNIRLAAFFGASVIVSSVGEAHIADKEKLGDKGVAENIKTLLPLLEDLGMMLVLETHGEHGTATRLRAITDMVASERVKICYDTANAIFYGDVNGTEDLENAIDSIGYLHVKDKAGERTEWNFPALGDGYVDFPSIFRVLDKHSNPSMLSVEIEFTKEGAKNIEEVNEAMKKSARYLQSQGFEL</sequence>
<dbReference type="Pfam" id="PF01261">
    <property type="entry name" value="AP_endonuc_2"/>
    <property type="match status" value="1"/>
</dbReference>
<dbReference type="InterPro" id="IPR036237">
    <property type="entry name" value="Xyl_isomerase-like_sf"/>
</dbReference>
<dbReference type="SUPFAM" id="SSF51658">
    <property type="entry name" value="Xylose isomerase-like"/>
    <property type="match status" value="1"/>
</dbReference>
<dbReference type="Proteomes" id="UP000823615">
    <property type="component" value="Unassembled WGS sequence"/>
</dbReference>
<organism evidence="2 3">
    <name type="scientific">Candidatus Ornithospirochaeta stercoripullorum</name>
    <dbReference type="NCBI Taxonomy" id="2840899"/>
    <lineage>
        <taxon>Bacteria</taxon>
        <taxon>Pseudomonadati</taxon>
        <taxon>Spirochaetota</taxon>
        <taxon>Spirochaetia</taxon>
        <taxon>Spirochaetales</taxon>
        <taxon>Spirochaetaceae</taxon>
        <taxon>Spirochaetaceae incertae sedis</taxon>
        <taxon>Candidatus Ornithospirochaeta</taxon>
    </lineage>
</organism>
<evidence type="ECO:0000313" key="2">
    <source>
        <dbReference type="EMBL" id="MBO8436937.1"/>
    </source>
</evidence>
<reference evidence="2" key="2">
    <citation type="journal article" date="2021" name="PeerJ">
        <title>Extensive microbial diversity within the chicken gut microbiome revealed by metagenomics and culture.</title>
        <authorList>
            <person name="Gilroy R."/>
            <person name="Ravi A."/>
            <person name="Getino M."/>
            <person name="Pursley I."/>
            <person name="Horton D.L."/>
            <person name="Alikhan N.F."/>
            <person name="Baker D."/>
            <person name="Gharbi K."/>
            <person name="Hall N."/>
            <person name="Watson M."/>
            <person name="Adriaenssens E.M."/>
            <person name="Foster-Nyarko E."/>
            <person name="Jarju S."/>
            <person name="Secka A."/>
            <person name="Antonio M."/>
            <person name="Oren A."/>
            <person name="Chaudhuri R.R."/>
            <person name="La Ragione R."/>
            <person name="Hildebrand F."/>
            <person name="Pallen M.J."/>
        </authorList>
    </citation>
    <scope>NUCLEOTIDE SEQUENCE</scope>
    <source>
        <strain evidence="2">7293</strain>
    </source>
</reference>
<accession>A0A9D9DZW4</accession>
<dbReference type="PANTHER" id="PTHR12110:SF53">
    <property type="entry name" value="BLR5974 PROTEIN"/>
    <property type="match status" value="1"/>
</dbReference>
<comment type="caution">
    <text evidence="2">The sequence shown here is derived from an EMBL/GenBank/DDBJ whole genome shotgun (WGS) entry which is preliminary data.</text>
</comment>